<dbReference type="KEGG" id="cvn:111138308"/>
<accession>A0A8B8F0Y4</accession>
<dbReference type="AlphaFoldDB" id="A0A8B8F0Y4"/>
<gene>
    <name evidence="4" type="primary">LOC111138308</name>
</gene>
<feature type="compositionally biased region" description="Acidic residues" evidence="1">
    <location>
        <begin position="118"/>
        <end position="136"/>
    </location>
</feature>
<evidence type="ECO:0000313" key="3">
    <source>
        <dbReference type="Proteomes" id="UP000694844"/>
    </source>
</evidence>
<keyword evidence="3" id="KW-1185">Reference proteome</keyword>
<dbReference type="GeneID" id="111138308"/>
<feature type="signal peptide" evidence="2">
    <location>
        <begin position="1"/>
        <end position="24"/>
    </location>
</feature>
<sequence>MRIWNQWYMFCVLSKCCLMPGSLCQACVSQLLKSGFAKSLSKSGDNIFDPEDDLPLHGISIIHDSDKEDDNDIPLADLMKLCATDVEAEDFANVDREVMSVESLGDDDIVNSVINADEPSDDDDDDDDDDDEGMEETEVKITTSEARDCFQKLETYI</sequence>
<keyword evidence="2" id="KW-0732">Signal</keyword>
<dbReference type="Proteomes" id="UP000694844">
    <property type="component" value="Chromosome 5"/>
</dbReference>
<dbReference type="RefSeq" id="XP_022345896.1">
    <property type="nucleotide sequence ID" value="XM_022490188.1"/>
</dbReference>
<name>A0A8B8F0Y4_CRAVI</name>
<reference evidence="4" key="1">
    <citation type="submission" date="2025-08" db="UniProtKB">
        <authorList>
            <consortium name="RefSeq"/>
        </authorList>
    </citation>
    <scope>IDENTIFICATION</scope>
    <source>
        <tissue evidence="4">Whole sample</tissue>
    </source>
</reference>
<feature type="region of interest" description="Disordered" evidence="1">
    <location>
        <begin position="103"/>
        <end position="145"/>
    </location>
</feature>
<organism evidence="3 4">
    <name type="scientific">Crassostrea virginica</name>
    <name type="common">Eastern oyster</name>
    <dbReference type="NCBI Taxonomy" id="6565"/>
    <lineage>
        <taxon>Eukaryota</taxon>
        <taxon>Metazoa</taxon>
        <taxon>Spiralia</taxon>
        <taxon>Lophotrochozoa</taxon>
        <taxon>Mollusca</taxon>
        <taxon>Bivalvia</taxon>
        <taxon>Autobranchia</taxon>
        <taxon>Pteriomorphia</taxon>
        <taxon>Ostreida</taxon>
        <taxon>Ostreoidea</taxon>
        <taxon>Ostreidae</taxon>
        <taxon>Crassostrea</taxon>
    </lineage>
</organism>
<evidence type="ECO:0000256" key="1">
    <source>
        <dbReference type="SAM" id="MobiDB-lite"/>
    </source>
</evidence>
<evidence type="ECO:0000256" key="2">
    <source>
        <dbReference type="SAM" id="SignalP"/>
    </source>
</evidence>
<protein>
    <submittedName>
        <fullName evidence="4">Nucleophosmin-like</fullName>
    </submittedName>
</protein>
<evidence type="ECO:0000313" key="4">
    <source>
        <dbReference type="RefSeq" id="XP_022345896.1"/>
    </source>
</evidence>
<proteinExistence type="predicted"/>
<feature type="chain" id="PRO_5034281377" evidence="2">
    <location>
        <begin position="25"/>
        <end position="157"/>
    </location>
</feature>